<name>A0ABQ6MBV2_9STRA</name>
<feature type="non-terminal residue" evidence="2">
    <location>
        <position position="370"/>
    </location>
</feature>
<organism evidence="2 3">
    <name type="scientific">Tetraparma gracilis</name>
    <dbReference type="NCBI Taxonomy" id="2962635"/>
    <lineage>
        <taxon>Eukaryota</taxon>
        <taxon>Sar</taxon>
        <taxon>Stramenopiles</taxon>
        <taxon>Ochrophyta</taxon>
        <taxon>Bolidophyceae</taxon>
        <taxon>Parmales</taxon>
        <taxon>Triparmaceae</taxon>
        <taxon>Tetraparma</taxon>
    </lineage>
</organism>
<gene>
    <name evidence="2" type="ORF">TeGR_g9608</name>
</gene>
<feature type="compositionally biased region" description="Pro residues" evidence="1">
    <location>
        <begin position="301"/>
        <end position="310"/>
    </location>
</feature>
<feature type="region of interest" description="Disordered" evidence="1">
    <location>
        <begin position="272"/>
        <end position="311"/>
    </location>
</feature>
<dbReference type="Proteomes" id="UP001165060">
    <property type="component" value="Unassembled WGS sequence"/>
</dbReference>
<evidence type="ECO:0000313" key="2">
    <source>
        <dbReference type="EMBL" id="GMI23178.1"/>
    </source>
</evidence>
<dbReference type="SUPFAM" id="SSF52540">
    <property type="entry name" value="P-loop containing nucleoside triphosphate hydrolases"/>
    <property type="match status" value="1"/>
</dbReference>
<evidence type="ECO:0000256" key="1">
    <source>
        <dbReference type="SAM" id="MobiDB-lite"/>
    </source>
</evidence>
<reference evidence="2 3" key="1">
    <citation type="journal article" date="2023" name="Commun. Biol.">
        <title>Genome analysis of Parmales, the sister group of diatoms, reveals the evolutionary specialization of diatoms from phago-mixotrophs to photoautotrophs.</title>
        <authorList>
            <person name="Ban H."/>
            <person name="Sato S."/>
            <person name="Yoshikawa S."/>
            <person name="Yamada K."/>
            <person name="Nakamura Y."/>
            <person name="Ichinomiya M."/>
            <person name="Sato N."/>
            <person name="Blanc-Mathieu R."/>
            <person name="Endo H."/>
            <person name="Kuwata A."/>
            <person name="Ogata H."/>
        </authorList>
    </citation>
    <scope>NUCLEOTIDE SEQUENCE [LARGE SCALE GENOMIC DNA]</scope>
</reference>
<sequence length="370" mass="38715">YLSCYLAALSLSAADASLRGDYLADKRALKKSAADLKAARRMLGKLGGAVPELAGFVGGLEEPGVLYDGLERREGAGEVVGEFVGRVLAGEREAENEEEDGGLGFDLLSAGSPPAAAPAGHFSYVLGKARDPLVSPDYTGQTPAQLLASTLSLSVSIAAGSRAPAVSTSPPAQIPPPSAAACEALGTSTFGPDATKNFAATYHLHSRFGASSPAPRSLHLLLPPRYRALWLMWEDAIEEERKGREEEEKARVEAVKREVDRVLGGLTILAAEGGADGTPASDPVAAPPRPRKSRRSNSSKPPLPIPPPDPAIAAHQKILPCSAMRPAILSACFGNQLTIIHGATGCGKTTQIPQFVLQHLRELKVKGGIF</sequence>
<keyword evidence="3" id="KW-1185">Reference proteome</keyword>
<dbReference type="Gene3D" id="3.40.50.300">
    <property type="entry name" value="P-loop containing nucleotide triphosphate hydrolases"/>
    <property type="match status" value="1"/>
</dbReference>
<dbReference type="EMBL" id="BRYB01003948">
    <property type="protein sequence ID" value="GMI23178.1"/>
    <property type="molecule type" value="Genomic_DNA"/>
</dbReference>
<proteinExistence type="predicted"/>
<evidence type="ECO:0000313" key="3">
    <source>
        <dbReference type="Proteomes" id="UP001165060"/>
    </source>
</evidence>
<feature type="non-terminal residue" evidence="2">
    <location>
        <position position="1"/>
    </location>
</feature>
<protein>
    <submittedName>
        <fullName evidence="2">Uncharacterized protein</fullName>
    </submittedName>
</protein>
<dbReference type="InterPro" id="IPR027417">
    <property type="entry name" value="P-loop_NTPase"/>
</dbReference>
<comment type="caution">
    <text evidence="2">The sequence shown here is derived from an EMBL/GenBank/DDBJ whole genome shotgun (WGS) entry which is preliminary data.</text>
</comment>
<accession>A0ABQ6MBV2</accession>